<evidence type="ECO:0000313" key="3">
    <source>
        <dbReference type="EMBL" id="MDN4494362.1"/>
    </source>
</evidence>
<feature type="domain" description="Phosphoribosyl-dephospho-CoA transferase MdcG N-terminal" evidence="2">
    <location>
        <begin position="5"/>
        <end position="77"/>
    </location>
</feature>
<dbReference type="Proteomes" id="UP001172743">
    <property type="component" value="Unassembled WGS sequence"/>
</dbReference>
<dbReference type="NCBIfam" id="NF002332">
    <property type="entry name" value="PRK01293.1"/>
    <property type="match status" value="1"/>
</dbReference>
<gene>
    <name evidence="3" type="ORF">QYB95_12490</name>
</gene>
<dbReference type="InterPro" id="IPR048903">
    <property type="entry name" value="MdcG_N"/>
</dbReference>
<evidence type="ECO:0000259" key="2">
    <source>
        <dbReference type="Pfam" id="PF20866"/>
    </source>
</evidence>
<dbReference type="RefSeq" id="WP_301138662.1">
    <property type="nucleotide sequence ID" value="NZ_JAUHTQ010000009.1"/>
</dbReference>
<evidence type="ECO:0000259" key="1">
    <source>
        <dbReference type="Pfam" id="PF10620"/>
    </source>
</evidence>
<evidence type="ECO:0000313" key="4">
    <source>
        <dbReference type="Proteomes" id="UP001172743"/>
    </source>
</evidence>
<protein>
    <submittedName>
        <fullName evidence="3">Malonate decarboxylase holo-ACP synthase</fullName>
    </submittedName>
</protein>
<sequence>MEIKVHDIVQFASINDIENSIAPPNWVKDAPAAKNFGVVRRMPITNKTVPIGLRGQMREQRYGAFIHESNIVRVISPVSLVNRIDEFNDRIYYSALSSMKNEFEKYNLVWGPTGSVGFEITTSIQVTTPNSDIDICLYLNQVDNGVLMNIGNFLEGLDRRIDVQVEIPELGAFLLNDYLKHSETGFIVKTKFGPHLCTMVDNQIKLGVNS</sequence>
<dbReference type="InterPro" id="IPR049180">
    <property type="entry name" value="MdcG_C"/>
</dbReference>
<reference evidence="3" key="1">
    <citation type="submission" date="2023-07" db="EMBL/GenBank/DDBJ databases">
        <title>Ureibacillus sp. isolated from freshwater well.</title>
        <authorList>
            <person name="Kirdat K."/>
            <person name="Bhatt A."/>
            <person name="Teware R."/>
            <person name="Bhavsar Y."/>
            <person name="Yadav A."/>
        </authorList>
    </citation>
    <scope>NUCLEOTIDE SEQUENCE</scope>
    <source>
        <strain evidence="3">BA0131</strain>
    </source>
</reference>
<keyword evidence="4" id="KW-1185">Reference proteome</keyword>
<organism evidence="3 4">
    <name type="scientific">Ureibacillus aquaedulcis</name>
    <dbReference type="NCBI Taxonomy" id="3058421"/>
    <lineage>
        <taxon>Bacteria</taxon>
        <taxon>Bacillati</taxon>
        <taxon>Bacillota</taxon>
        <taxon>Bacilli</taxon>
        <taxon>Bacillales</taxon>
        <taxon>Caryophanaceae</taxon>
        <taxon>Ureibacillus</taxon>
    </lineage>
</organism>
<dbReference type="Pfam" id="PF20866">
    <property type="entry name" value="MdcG_N"/>
    <property type="match status" value="1"/>
</dbReference>
<accession>A0ABT8GSH9</accession>
<dbReference type="Pfam" id="PF10620">
    <property type="entry name" value="MdcG"/>
    <property type="match status" value="1"/>
</dbReference>
<name>A0ABT8GSH9_9BACL</name>
<comment type="caution">
    <text evidence="3">The sequence shown here is derived from an EMBL/GenBank/DDBJ whole genome shotgun (WGS) entry which is preliminary data.</text>
</comment>
<dbReference type="EMBL" id="JAUHTQ010000009">
    <property type="protein sequence ID" value="MDN4494362.1"/>
    <property type="molecule type" value="Genomic_DNA"/>
</dbReference>
<proteinExistence type="predicted"/>
<feature type="domain" description="Phosphoribosyl-dephospho-CoA transferase MdcG C-terminal" evidence="1">
    <location>
        <begin position="92"/>
        <end position="198"/>
    </location>
</feature>